<comment type="caution">
    <text evidence="1">The sequence shown here is derived from an EMBL/GenBank/DDBJ whole genome shotgun (WGS) entry which is preliminary data.</text>
</comment>
<name>A0ABX0MB32_9BURK</name>
<protein>
    <submittedName>
        <fullName evidence="1">Uncharacterized protein</fullName>
    </submittedName>
</protein>
<gene>
    <name evidence="1" type="ORF">F1609_30110</name>
</gene>
<proteinExistence type="predicted"/>
<organism evidence="1 2">
    <name type="scientific">Massilia aquatica</name>
    <dbReference type="NCBI Taxonomy" id="2609000"/>
    <lineage>
        <taxon>Bacteria</taxon>
        <taxon>Pseudomonadati</taxon>
        <taxon>Pseudomonadota</taxon>
        <taxon>Betaproteobacteria</taxon>
        <taxon>Burkholderiales</taxon>
        <taxon>Oxalobacteraceae</taxon>
        <taxon>Telluria group</taxon>
        <taxon>Massilia</taxon>
    </lineage>
</organism>
<dbReference type="RefSeq" id="WP_167081008.1">
    <property type="nucleotide sequence ID" value="NZ_VVIW01000031.1"/>
</dbReference>
<evidence type="ECO:0000313" key="2">
    <source>
        <dbReference type="Proteomes" id="UP000819052"/>
    </source>
</evidence>
<dbReference type="EMBL" id="VVIW01000031">
    <property type="protein sequence ID" value="NHZ44383.1"/>
    <property type="molecule type" value="Genomic_DNA"/>
</dbReference>
<dbReference type="Proteomes" id="UP000819052">
    <property type="component" value="Unassembled WGS sequence"/>
</dbReference>
<accession>A0ABX0MB32</accession>
<sequence>MAGPACAANMVLNCDSGKPGLEAKRIKAEADGVVKRLSKHVLQVTVAGKTHKFTDKPPYDEPLDGVRYEFCQRKEGFILVAHEDGGDFTGKLINEANGNITDAGGTVEFSADRRAYLASSQSNGLDATSLAVHALDGRVSWEGRDYLPHPTKADSMVATLGKIQWEANGELSAQATCLAGKVAPWRVKLVKTGGVWDWQPRRKCPDA</sequence>
<reference evidence="1 2" key="1">
    <citation type="submission" date="2019-09" db="EMBL/GenBank/DDBJ databases">
        <title>Taxonomy of Antarctic Massilia spp.: description of Massilia rubra sp. nov., Massilia aquatica sp. nov., Massilia mucilaginosa sp. nov., Massilia frigida sp. nov. isolated from streams, lakes and regoliths.</title>
        <authorList>
            <person name="Holochova P."/>
            <person name="Sedlacek I."/>
            <person name="Kralova S."/>
            <person name="Maslanova I."/>
            <person name="Busse H.-J."/>
            <person name="Stankova E."/>
            <person name="Vrbovska V."/>
            <person name="Kovarovic V."/>
            <person name="Bartak M."/>
            <person name="Svec P."/>
            <person name="Pantucek R."/>
        </authorList>
    </citation>
    <scope>NUCLEOTIDE SEQUENCE [LARGE SCALE GENOMIC DNA]</scope>
    <source>
        <strain evidence="1 2">CCM 8693</strain>
    </source>
</reference>
<evidence type="ECO:0000313" key="1">
    <source>
        <dbReference type="EMBL" id="NHZ44383.1"/>
    </source>
</evidence>
<keyword evidence="2" id="KW-1185">Reference proteome</keyword>